<protein>
    <recommendedName>
        <fullName evidence="3">F-box domain-containing protein</fullName>
    </recommendedName>
</protein>
<dbReference type="GO" id="GO:0016567">
    <property type="term" value="P:protein ubiquitination"/>
    <property type="evidence" value="ECO:0007669"/>
    <property type="project" value="UniProtKB-UniRule"/>
</dbReference>
<dbReference type="InterPro" id="IPR036047">
    <property type="entry name" value="F-box-like_dom_sf"/>
</dbReference>
<feature type="region of interest" description="Disordered" evidence="2">
    <location>
        <begin position="1"/>
        <end position="26"/>
    </location>
</feature>
<evidence type="ECO:0000313" key="5">
    <source>
        <dbReference type="Proteomes" id="UP000265200"/>
    </source>
</evidence>
<proteinExistence type="predicted"/>
<dbReference type="PANTHER" id="PTHR12874:SF9">
    <property type="entry name" value="F-BOX ONLY PROTEIN 48"/>
    <property type="match status" value="1"/>
</dbReference>
<reference evidence="4" key="4">
    <citation type="submission" date="2025-09" db="UniProtKB">
        <authorList>
            <consortium name="Ensembl"/>
        </authorList>
    </citation>
    <scope>IDENTIFICATION</scope>
    <source>
        <strain evidence="4">HSOK</strain>
    </source>
</reference>
<evidence type="ECO:0000313" key="4">
    <source>
        <dbReference type="Ensembl" id="ENSORLP00015021423.1"/>
    </source>
</evidence>
<evidence type="ECO:0000256" key="1">
    <source>
        <dbReference type="RuleBase" id="RU369085"/>
    </source>
</evidence>
<dbReference type="Proteomes" id="UP000265200">
    <property type="component" value="Chromosome 1"/>
</dbReference>
<reference evidence="4 5" key="2">
    <citation type="submission" date="2017-04" db="EMBL/GenBank/DDBJ databases">
        <title>CpG methylation of centromeres and impact of large insertions on vertebrate speciation.</title>
        <authorList>
            <person name="Ichikawa K."/>
            <person name="Yoshimura J."/>
            <person name="Morishita S."/>
        </authorList>
    </citation>
    <scope>NUCLEOTIDE SEQUENCE</scope>
    <source>
        <strain evidence="4 5">HSOK</strain>
    </source>
</reference>
<keyword evidence="1" id="KW-0833">Ubl conjugation pathway</keyword>
<dbReference type="SMART" id="SM00256">
    <property type="entry name" value="FBOX"/>
    <property type="match status" value="1"/>
</dbReference>
<dbReference type="GO" id="GO:0019005">
    <property type="term" value="C:SCF ubiquitin ligase complex"/>
    <property type="evidence" value="ECO:0007669"/>
    <property type="project" value="UniProtKB-UniRule"/>
</dbReference>
<dbReference type="AlphaFoldDB" id="A0A3P9IMX3"/>
<dbReference type="Ensembl" id="ENSORLT00015030852.1">
    <property type="protein sequence ID" value="ENSORLP00015021423.1"/>
    <property type="gene ID" value="ENSORLG00015022639.1"/>
</dbReference>
<dbReference type="InterPro" id="IPR001810">
    <property type="entry name" value="F-box_dom"/>
</dbReference>
<accession>A0A3P9IMX3</accession>
<feature type="domain" description="F-box" evidence="3">
    <location>
        <begin position="31"/>
        <end position="78"/>
    </location>
</feature>
<feature type="region of interest" description="Disordered" evidence="2">
    <location>
        <begin position="129"/>
        <end position="148"/>
    </location>
</feature>
<dbReference type="Pfam" id="PF12937">
    <property type="entry name" value="F-box-like"/>
    <property type="match status" value="1"/>
</dbReference>
<dbReference type="GO" id="GO:0031146">
    <property type="term" value="P:SCF-dependent proteasomal ubiquitin-dependent protein catabolic process"/>
    <property type="evidence" value="ECO:0007669"/>
    <property type="project" value="UniProtKB-UniRule"/>
</dbReference>
<organism evidence="4 5">
    <name type="scientific">Oryzias latipes</name>
    <name type="common">Japanese rice fish</name>
    <name type="synonym">Japanese killifish</name>
    <dbReference type="NCBI Taxonomy" id="8090"/>
    <lineage>
        <taxon>Eukaryota</taxon>
        <taxon>Metazoa</taxon>
        <taxon>Chordata</taxon>
        <taxon>Craniata</taxon>
        <taxon>Vertebrata</taxon>
        <taxon>Euteleostomi</taxon>
        <taxon>Actinopterygii</taxon>
        <taxon>Neopterygii</taxon>
        <taxon>Teleostei</taxon>
        <taxon>Neoteleostei</taxon>
        <taxon>Acanthomorphata</taxon>
        <taxon>Ovalentaria</taxon>
        <taxon>Atherinomorphae</taxon>
        <taxon>Beloniformes</taxon>
        <taxon>Adrianichthyidae</taxon>
        <taxon>Oryziinae</taxon>
        <taxon>Oryzias</taxon>
    </lineage>
</organism>
<dbReference type="SUPFAM" id="SSF81383">
    <property type="entry name" value="F-box domain"/>
    <property type="match status" value="1"/>
</dbReference>
<evidence type="ECO:0000259" key="3">
    <source>
        <dbReference type="PROSITE" id="PS50181"/>
    </source>
</evidence>
<reference key="1">
    <citation type="journal article" date="2007" name="Nature">
        <title>The medaka draft genome and insights into vertebrate genome evolution.</title>
        <authorList>
            <person name="Kasahara M."/>
            <person name="Naruse K."/>
            <person name="Sasaki S."/>
            <person name="Nakatani Y."/>
            <person name="Qu W."/>
            <person name="Ahsan B."/>
            <person name="Yamada T."/>
            <person name="Nagayasu Y."/>
            <person name="Doi K."/>
            <person name="Kasai Y."/>
            <person name="Jindo T."/>
            <person name="Kobayashi D."/>
            <person name="Shimada A."/>
            <person name="Toyoda A."/>
            <person name="Kuroki Y."/>
            <person name="Fujiyama A."/>
            <person name="Sasaki T."/>
            <person name="Shimizu A."/>
            <person name="Asakawa S."/>
            <person name="Shimizu N."/>
            <person name="Hashimoto S."/>
            <person name="Yang J."/>
            <person name="Lee Y."/>
            <person name="Matsushima K."/>
            <person name="Sugano S."/>
            <person name="Sakaizumi M."/>
            <person name="Narita T."/>
            <person name="Ohishi K."/>
            <person name="Haga S."/>
            <person name="Ohta F."/>
            <person name="Nomoto H."/>
            <person name="Nogata K."/>
            <person name="Morishita T."/>
            <person name="Endo T."/>
            <person name="Shin-I T."/>
            <person name="Takeda H."/>
            <person name="Morishita S."/>
            <person name="Kohara Y."/>
        </authorList>
    </citation>
    <scope>NUCLEOTIDE SEQUENCE [LARGE SCALE GENOMIC DNA]</scope>
    <source>
        <strain>Hd-rR</strain>
    </source>
</reference>
<sequence length="253" mass="28035">MMQDEPAETPPSHLMEGSPTLMAAPPERPPLNFVEELPLEMSMRIFSQLDADSLCRASQTCRLWHAVIQQSEQLWRGQGLLVRAVCQKEVDRDRSHGHSWKKHEHWGRGLPAGAAVQGRGVGGLPRPVRHGGRPAHQEWRPAARPSQHRVQQGGDVRDGLAGQVLQLLQEGALPVWEQVQQHRVRVQTQRDPDPDVDQQGGLQLNPPEHLLLLGPGQWRLGSGSGGPGVSHAGLWSEAALRNWTLFFILSPVL</sequence>
<evidence type="ECO:0000256" key="2">
    <source>
        <dbReference type="SAM" id="MobiDB-lite"/>
    </source>
</evidence>
<dbReference type="PANTHER" id="PTHR12874">
    <property type="entry name" value="F-BOX ONLY PROTEIN 48-RELATED"/>
    <property type="match status" value="1"/>
</dbReference>
<name>A0A3P9IMX3_ORYLA</name>
<reference evidence="4" key="3">
    <citation type="submission" date="2025-08" db="UniProtKB">
        <authorList>
            <consortium name="Ensembl"/>
        </authorList>
    </citation>
    <scope>IDENTIFICATION</scope>
    <source>
        <strain evidence="4">HSOK</strain>
    </source>
</reference>
<dbReference type="Gene3D" id="1.20.1280.50">
    <property type="match status" value="1"/>
</dbReference>
<comment type="pathway">
    <text evidence="1">Protein modification; protein ubiquitination.</text>
</comment>
<dbReference type="PROSITE" id="PS50181">
    <property type="entry name" value="FBOX"/>
    <property type="match status" value="1"/>
</dbReference>